<evidence type="ECO:0000313" key="1">
    <source>
        <dbReference type="EMBL" id="WOB43885.1"/>
    </source>
</evidence>
<protein>
    <submittedName>
        <fullName evidence="1">SH3 domain-containing protein</fullName>
    </submittedName>
</protein>
<organism evidence="1">
    <name type="scientific">Thermoleptolyngbya oregonensis NK1-22</name>
    <dbReference type="NCBI Taxonomy" id="2547457"/>
    <lineage>
        <taxon>Bacteria</taxon>
        <taxon>Bacillati</taxon>
        <taxon>Cyanobacteriota</taxon>
        <taxon>Cyanophyceae</taxon>
        <taxon>Oculatellales</taxon>
        <taxon>Oculatellaceae</taxon>
        <taxon>Thermoleptolyngbya</taxon>
    </lineage>
</organism>
<proteinExistence type="predicted"/>
<name>A0AA97BA65_9CYAN</name>
<reference evidence="1" key="1">
    <citation type="submission" date="2020-05" db="EMBL/GenBank/DDBJ databases">
        <authorList>
            <person name="Zhu T."/>
            <person name="Keshari N."/>
            <person name="Lu X."/>
        </authorList>
    </citation>
    <scope>NUCLEOTIDE SEQUENCE</scope>
    <source>
        <strain evidence="1">NK1-22</strain>
    </source>
</reference>
<gene>
    <name evidence="1" type="ORF">HNI00_12545</name>
</gene>
<dbReference type="KEGG" id="tog:HNI00_12545"/>
<accession>A0AA97BA65</accession>
<dbReference type="EMBL" id="CP053540">
    <property type="protein sequence ID" value="WOB43885.1"/>
    <property type="molecule type" value="Genomic_DNA"/>
</dbReference>
<dbReference type="Gene3D" id="2.30.30.40">
    <property type="entry name" value="SH3 Domains"/>
    <property type="match status" value="1"/>
</dbReference>
<sequence length="129" mass="13887">MKHLLRVGMYLLLSMLILLSTIGQKAAKADLSDEDAAEEMCATLALEISLSAGGYLTSRDPGSRINIRAGAGTRYPVRHQAVSGDAIANPLELEAVSDGYCWLKVRLIRSGVVGWVRSDFVNLNIAPSN</sequence>
<dbReference type="AlphaFoldDB" id="A0AA97BA65"/>
<dbReference type="RefSeq" id="WP_316786631.1">
    <property type="nucleotide sequence ID" value="NZ_CP053540.1"/>
</dbReference>